<sequence length="114" mass="12320">MRVAVEGCCHGELDRIYAAVAQTEATTGAKVDVLVVCGDFQGLRNVADVATMAVPDKHKRLGGFHEYYSGAKTAPLLTLFVGGNHEAAAYLWELHHGGWVAKNMYFVGWAGVVR</sequence>
<dbReference type="AlphaFoldDB" id="A0AAD5XA81"/>
<evidence type="ECO:0000313" key="2">
    <source>
        <dbReference type="EMBL" id="KAJ3087510.1"/>
    </source>
</evidence>
<evidence type="ECO:0000259" key="1">
    <source>
        <dbReference type="Pfam" id="PF00149"/>
    </source>
</evidence>
<comment type="caution">
    <text evidence="2">The sequence shown here is derived from an EMBL/GenBank/DDBJ whole genome shotgun (WGS) entry which is preliminary data.</text>
</comment>
<protein>
    <recommendedName>
        <fullName evidence="1">Calcineurin-like phosphoesterase domain-containing protein</fullName>
    </recommendedName>
</protein>
<name>A0AAD5XA81_9FUNG</name>
<accession>A0AAD5XA81</accession>
<dbReference type="Pfam" id="PF00149">
    <property type="entry name" value="Metallophos"/>
    <property type="match status" value="1"/>
</dbReference>
<dbReference type="InterPro" id="IPR004843">
    <property type="entry name" value="Calcineurin-like_PHP"/>
</dbReference>
<dbReference type="PANTHER" id="PTHR12849:SF0">
    <property type="entry name" value="LARIAT DEBRANCHING ENZYME"/>
    <property type="match status" value="1"/>
</dbReference>
<dbReference type="SUPFAM" id="SSF56300">
    <property type="entry name" value="Metallo-dependent phosphatases"/>
    <property type="match status" value="1"/>
</dbReference>
<feature type="domain" description="Calcineurin-like phosphoesterase" evidence="1">
    <location>
        <begin position="1"/>
        <end position="102"/>
    </location>
</feature>
<reference evidence="2" key="1">
    <citation type="submission" date="2020-05" db="EMBL/GenBank/DDBJ databases">
        <title>Phylogenomic resolution of chytrid fungi.</title>
        <authorList>
            <person name="Stajich J.E."/>
            <person name="Amses K."/>
            <person name="Simmons R."/>
            <person name="Seto K."/>
            <person name="Myers J."/>
            <person name="Bonds A."/>
            <person name="Quandt C.A."/>
            <person name="Barry K."/>
            <person name="Liu P."/>
            <person name="Grigoriev I."/>
            <person name="Longcore J.E."/>
            <person name="James T.Y."/>
        </authorList>
    </citation>
    <scope>NUCLEOTIDE SEQUENCE</scope>
    <source>
        <strain evidence="2">JEL0513</strain>
    </source>
</reference>
<dbReference type="PANTHER" id="PTHR12849">
    <property type="entry name" value="RNA LARIAT DEBRANCHING ENZYME"/>
    <property type="match status" value="1"/>
</dbReference>
<dbReference type="EMBL" id="JADGJH010004044">
    <property type="protein sequence ID" value="KAJ3087510.1"/>
    <property type="molecule type" value="Genomic_DNA"/>
</dbReference>
<feature type="non-terminal residue" evidence="2">
    <location>
        <position position="114"/>
    </location>
</feature>
<dbReference type="InterPro" id="IPR029052">
    <property type="entry name" value="Metallo-depent_PP-like"/>
</dbReference>
<gene>
    <name evidence="2" type="ORF">HK100_008339</name>
</gene>
<proteinExistence type="predicted"/>
<dbReference type="Proteomes" id="UP001211907">
    <property type="component" value="Unassembled WGS sequence"/>
</dbReference>
<evidence type="ECO:0000313" key="3">
    <source>
        <dbReference type="Proteomes" id="UP001211907"/>
    </source>
</evidence>
<dbReference type="GO" id="GO:0008419">
    <property type="term" value="F:RNA lariat debranching enzyme activity"/>
    <property type="evidence" value="ECO:0007669"/>
    <property type="project" value="TreeGrafter"/>
</dbReference>
<keyword evidence="3" id="KW-1185">Reference proteome</keyword>
<dbReference type="GO" id="GO:0005634">
    <property type="term" value="C:nucleus"/>
    <property type="evidence" value="ECO:0007669"/>
    <property type="project" value="TreeGrafter"/>
</dbReference>
<organism evidence="2 3">
    <name type="scientific">Physocladia obscura</name>
    <dbReference type="NCBI Taxonomy" id="109957"/>
    <lineage>
        <taxon>Eukaryota</taxon>
        <taxon>Fungi</taxon>
        <taxon>Fungi incertae sedis</taxon>
        <taxon>Chytridiomycota</taxon>
        <taxon>Chytridiomycota incertae sedis</taxon>
        <taxon>Chytridiomycetes</taxon>
        <taxon>Chytridiales</taxon>
        <taxon>Chytriomycetaceae</taxon>
        <taxon>Physocladia</taxon>
    </lineage>
</organism>
<dbReference type="GO" id="GO:0000398">
    <property type="term" value="P:mRNA splicing, via spliceosome"/>
    <property type="evidence" value="ECO:0007669"/>
    <property type="project" value="TreeGrafter"/>
</dbReference>